<dbReference type="Proteomes" id="UP000827986">
    <property type="component" value="Unassembled WGS sequence"/>
</dbReference>
<comment type="caution">
    <text evidence="1">The sequence shown here is derived from an EMBL/GenBank/DDBJ whole genome shotgun (WGS) entry which is preliminary data.</text>
</comment>
<evidence type="ECO:0000313" key="1">
    <source>
        <dbReference type="EMBL" id="KAH1165369.1"/>
    </source>
</evidence>
<dbReference type="AlphaFoldDB" id="A0A9D3WLS1"/>
<keyword evidence="2" id="KW-1185">Reference proteome</keyword>
<name>A0A9D3WLS1_9SAUR</name>
<dbReference type="EMBL" id="JAHDVG010000488">
    <property type="protein sequence ID" value="KAH1165369.1"/>
    <property type="molecule type" value="Genomic_DNA"/>
</dbReference>
<proteinExistence type="predicted"/>
<accession>A0A9D3WLS1</accession>
<organism evidence="1 2">
    <name type="scientific">Mauremys mutica</name>
    <name type="common">yellowpond turtle</name>
    <dbReference type="NCBI Taxonomy" id="74926"/>
    <lineage>
        <taxon>Eukaryota</taxon>
        <taxon>Metazoa</taxon>
        <taxon>Chordata</taxon>
        <taxon>Craniata</taxon>
        <taxon>Vertebrata</taxon>
        <taxon>Euteleostomi</taxon>
        <taxon>Archelosauria</taxon>
        <taxon>Testudinata</taxon>
        <taxon>Testudines</taxon>
        <taxon>Cryptodira</taxon>
        <taxon>Durocryptodira</taxon>
        <taxon>Testudinoidea</taxon>
        <taxon>Geoemydidae</taxon>
        <taxon>Geoemydinae</taxon>
        <taxon>Mauremys</taxon>
    </lineage>
</organism>
<protein>
    <submittedName>
        <fullName evidence="1">Uncharacterized protein</fullName>
    </submittedName>
</protein>
<sequence length="113" mass="12154">MRMLAGGSSVMDIPQHTQQGWFAIRACPSTTGTGREKPGLLRQGLTVLQKVPGPAVRLLVQSRTQDEIPTPLKSMAKLSFTLRRIQNLKPRASPSAGFPPTPATLAVALPVAW</sequence>
<evidence type="ECO:0000313" key="2">
    <source>
        <dbReference type="Proteomes" id="UP000827986"/>
    </source>
</evidence>
<gene>
    <name evidence="1" type="ORF">KIL84_022928</name>
</gene>
<reference evidence="1" key="1">
    <citation type="submission" date="2021-09" db="EMBL/GenBank/DDBJ databases">
        <title>The genome of Mauremys mutica provides insights into the evolution of semi-aquatic lifestyle.</title>
        <authorList>
            <person name="Gong S."/>
            <person name="Gao Y."/>
        </authorList>
    </citation>
    <scope>NUCLEOTIDE SEQUENCE</scope>
    <source>
        <strain evidence="1">MM-2020</strain>
        <tissue evidence="1">Muscle</tissue>
    </source>
</reference>